<reference evidence="1 2" key="1">
    <citation type="submission" date="2015-09" db="EMBL/GenBank/DDBJ databases">
        <authorList>
            <person name="Jackson K.R."/>
            <person name="Lunt B.L."/>
            <person name="Fisher J.N.B."/>
            <person name="Gardner A.V."/>
            <person name="Bailey M.E."/>
            <person name="Deus L.M."/>
            <person name="Earl A.S."/>
            <person name="Gibby P.D."/>
            <person name="Hartmann K.A."/>
            <person name="Liu J.E."/>
            <person name="Manci A.M."/>
            <person name="Nielsen D.A."/>
            <person name="Solomon M.B."/>
            <person name="Breakwell D.P."/>
            <person name="Burnett S.H."/>
            <person name="Grose J.H."/>
        </authorList>
    </citation>
    <scope>NUCLEOTIDE SEQUENCE [LARGE SCALE GENOMIC DNA]</scope>
    <source>
        <strain evidence="1 2">CECT 7799</strain>
    </source>
</reference>
<sequence>MKIFPEHAFADGTAQEISTCPILAFVSSRCQGLWHAARLLGGYESARLVDRCIDILAHDECVTPRARMMLEQILAVLSLEKVDDPNLPYMGHFACIDPLDPVVEEICLLTDGLRGVLGLNVGETDNKRVA</sequence>
<name>A0A0M7BB48_9RHOB</name>
<dbReference type="RefSeq" id="WP_055663288.1">
    <property type="nucleotide sequence ID" value="NZ_CYPR01000108.1"/>
</dbReference>
<dbReference type="EMBL" id="CYPR01000108">
    <property type="protein sequence ID" value="CUH39042.1"/>
    <property type="molecule type" value="Genomic_DNA"/>
</dbReference>
<dbReference type="Proteomes" id="UP000049455">
    <property type="component" value="Unassembled WGS sequence"/>
</dbReference>
<organism evidence="1 2">
    <name type="scientific">Jannaschia seosinensis</name>
    <dbReference type="NCBI Taxonomy" id="313367"/>
    <lineage>
        <taxon>Bacteria</taxon>
        <taxon>Pseudomonadati</taxon>
        <taxon>Pseudomonadota</taxon>
        <taxon>Alphaproteobacteria</taxon>
        <taxon>Rhodobacterales</taxon>
        <taxon>Roseobacteraceae</taxon>
        <taxon>Jannaschia</taxon>
    </lineage>
</organism>
<dbReference type="STRING" id="313367.JSE7799_01761"/>
<proteinExistence type="predicted"/>
<accession>A0A0M7BB48</accession>
<protein>
    <submittedName>
        <fullName evidence="1">Uncharacterized protein</fullName>
    </submittedName>
</protein>
<dbReference type="OrthoDB" id="7728363at2"/>
<gene>
    <name evidence="1" type="ORF">JSE7799_01761</name>
</gene>
<keyword evidence="2" id="KW-1185">Reference proteome</keyword>
<dbReference type="AlphaFoldDB" id="A0A0M7BB48"/>
<evidence type="ECO:0000313" key="1">
    <source>
        <dbReference type="EMBL" id="CUH39042.1"/>
    </source>
</evidence>
<evidence type="ECO:0000313" key="2">
    <source>
        <dbReference type="Proteomes" id="UP000049455"/>
    </source>
</evidence>